<dbReference type="OrthoDB" id="9801679at2"/>
<feature type="chain" id="PRO_5021953460" description="Alkaline phosphatase" evidence="2">
    <location>
        <begin position="20"/>
        <end position="421"/>
    </location>
</feature>
<dbReference type="PANTHER" id="PTHR46928">
    <property type="entry name" value="MESENCHYME-SPECIFIC CELL SURFACE GLYCOPROTEIN"/>
    <property type="match status" value="1"/>
</dbReference>
<organism evidence="3 4">
    <name type="scientific">Poriferisphaera corsica</name>
    <dbReference type="NCBI Taxonomy" id="2528020"/>
    <lineage>
        <taxon>Bacteria</taxon>
        <taxon>Pseudomonadati</taxon>
        <taxon>Planctomycetota</taxon>
        <taxon>Phycisphaerae</taxon>
        <taxon>Phycisphaerales</taxon>
        <taxon>Phycisphaeraceae</taxon>
        <taxon>Poriferisphaera</taxon>
    </lineage>
</organism>
<dbReference type="InterPro" id="IPR052956">
    <property type="entry name" value="Mesenchyme-surface_protein"/>
</dbReference>
<gene>
    <name evidence="3" type="ORF">KS4_17810</name>
</gene>
<dbReference type="Proteomes" id="UP000317369">
    <property type="component" value="Chromosome"/>
</dbReference>
<protein>
    <recommendedName>
        <fullName evidence="5">Alkaline phosphatase</fullName>
    </recommendedName>
</protein>
<sequence precursor="true">MLKYILLTLSLTTSLAAQPAITATHLKTIDISAYTAEIVQYHAPSQTLVSTNSHWKTLDIFTLTDPLNPTLIAEDHDDEHPGDQGLPTTYEPTSVAIHPSRPIVIVTVLSQDYGLPGRVLAFDLTPQNRGTILLNQTVGQHPDSIAITPDGRYAIIANEAESLTTTDASIHLIDITNLTTTRRAYDPPLPAFDLPGLAKHLRKPLGIIEPEFVAVDPLSRFAAITIQEQSSLVLVDLQSKPAIALATPLSLNAGPDGLDILHNIPNPHNPSQLGALIAAAEEGTFDKLGNLGGQSFELIWVDPNNLTADPIFLAHHDIRPDVSKKKSNKRREPEAIKLARLGSYIIGVLAVERGDCILVYNFTDPTSPQFIKKVDVGKRPEGLTLIKHTDPNTNKQHIIAVTGDEGKYGPGTISFVKISLQ</sequence>
<feature type="signal peptide" evidence="2">
    <location>
        <begin position="1"/>
        <end position="19"/>
    </location>
</feature>
<evidence type="ECO:0000256" key="2">
    <source>
        <dbReference type="SAM" id="SignalP"/>
    </source>
</evidence>
<dbReference type="InterPro" id="IPR015943">
    <property type="entry name" value="WD40/YVTN_repeat-like_dom_sf"/>
</dbReference>
<feature type="region of interest" description="Disordered" evidence="1">
    <location>
        <begin position="71"/>
        <end position="91"/>
    </location>
</feature>
<evidence type="ECO:0008006" key="5">
    <source>
        <dbReference type="Google" id="ProtNLM"/>
    </source>
</evidence>
<keyword evidence="4" id="KW-1185">Reference proteome</keyword>
<dbReference type="EMBL" id="CP036425">
    <property type="protein sequence ID" value="QDU33725.1"/>
    <property type="molecule type" value="Genomic_DNA"/>
</dbReference>
<dbReference type="AlphaFoldDB" id="A0A517YU07"/>
<dbReference type="KEGG" id="pcor:KS4_17810"/>
<evidence type="ECO:0000313" key="3">
    <source>
        <dbReference type="EMBL" id="QDU33725.1"/>
    </source>
</evidence>
<name>A0A517YU07_9BACT</name>
<dbReference type="Gene3D" id="2.130.10.10">
    <property type="entry name" value="YVTN repeat-like/Quinoprotein amine dehydrogenase"/>
    <property type="match status" value="1"/>
</dbReference>
<dbReference type="RefSeq" id="WP_145076990.1">
    <property type="nucleotide sequence ID" value="NZ_CP036425.1"/>
</dbReference>
<dbReference type="InterPro" id="IPR011048">
    <property type="entry name" value="Haem_d1_sf"/>
</dbReference>
<reference evidence="3 4" key="1">
    <citation type="submission" date="2019-02" db="EMBL/GenBank/DDBJ databases">
        <title>Deep-cultivation of Planctomycetes and their phenomic and genomic characterization uncovers novel biology.</title>
        <authorList>
            <person name="Wiegand S."/>
            <person name="Jogler M."/>
            <person name="Boedeker C."/>
            <person name="Pinto D."/>
            <person name="Vollmers J."/>
            <person name="Rivas-Marin E."/>
            <person name="Kohn T."/>
            <person name="Peeters S.H."/>
            <person name="Heuer A."/>
            <person name="Rast P."/>
            <person name="Oberbeckmann S."/>
            <person name="Bunk B."/>
            <person name="Jeske O."/>
            <person name="Meyerdierks A."/>
            <person name="Storesund J.E."/>
            <person name="Kallscheuer N."/>
            <person name="Luecker S."/>
            <person name="Lage O.M."/>
            <person name="Pohl T."/>
            <person name="Merkel B.J."/>
            <person name="Hornburger P."/>
            <person name="Mueller R.-W."/>
            <person name="Bruemmer F."/>
            <person name="Labrenz M."/>
            <person name="Spormann A.M."/>
            <person name="Op den Camp H."/>
            <person name="Overmann J."/>
            <person name="Amann R."/>
            <person name="Jetten M.S.M."/>
            <person name="Mascher T."/>
            <person name="Medema M.H."/>
            <person name="Devos D.P."/>
            <person name="Kaster A.-K."/>
            <person name="Ovreas L."/>
            <person name="Rohde M."/>
            <person name="Galperin M.Y."/>
            <person name="Jogler C."/>
        </authorList>
    </citation>
    <scope>NUCLEOTIDE SEQUENCE [LARGE SCALE GENOMIC DNA]</scope>
    <source>
        <strain evidence="3 4">KS4</strain>
    </source>
</reference>
<dbReference type="SUPFAM" id="SSF51004">
    <property type="entry name" value="C-terminal (heme d1) domain of cytochrome cd1-nitrite reductase"/>
    <property type="match status" value="1"/>
</dbReference>
<evidence type="ECO:0000256" key="1">
    <source>
        <dbReference type="SAM" id="MobiDB-lite"/>
    </source>
</evidence>
<accession>A0A517YU07</accession>
<evidence type="ECO:0000313" key="4">
    <source>
        <dbReference type="Proteomes" id="UP000317369"/>
    </source>
</evidence>
<keyword evidence="2" id="KW-0732">Signal</keyword>
<dbReference type="PANTHER" id="PTHR46928:SF1">
    <property type="entry name" value="MESENCHYME-SPECIFIC CELL SURFACE GLYCOPROTEIN"/>
    <property type="match status" value="1"/>
</dbReference>
<proteinExistence type="predicted"/>